<dbReference type="PANTHER" id="PTHR33115:SF56">
    <property type="entry name" value="OS05G0239400 PROTEIN"/>
    <property type="match status" value="1"/>
</dbReference>
<feature type="transmembrane region" description="Helical" evidence="2">
    <location>
        <begin position="77"/>
        <end position="95"/>
    </location>
</feature>
<protein>
    <submittedName>
        <fullName evidence="3">Uncharacterized protein</fullName>
    </submittedName>
</protein>
<reference evidence="3" key="3">
    <citation type="submission" date="2015-04" db="UniProtKB">
        <authorList>
            <consortium name="EnsemblPlants"/>
        </authorList>
    </citation>
    <scope>IDENTIFICATION</scope>
</reference>
<dbReference type="Proteomes" id="UP000032180">
    <property type="component" value="Chromosome 5"/>
</dbReference>
<dbReference type="PANTHER" id="PTHR33115">
    <property type="entry name" value="ARM REPEAT SUPERFAMILY PROTEIN"/>
    <property type="match status" value="1"/>
</dbReference>
<feature type="transmembrane region" description="Helical" evidence="2">
    <location>
        <begin position="54"/>
        <end position="72"/>
    </location>
</feature>
<feature type="compositionally biased region" description="Basic and acidic residues" evidence="1">
    <location>
        <begin position="373"/>
        <end position="400"/>
    </location>
</feature>
<dbReference type="SUPFAM" id="SSF48371">
    <property type="entry name" value="ARM repeat"/>
    <property type="match status" value="1"/>
</dbReference>
<evidence type="ECO:0000256" key="1">
    <source>
        <dbReference type="SAM" id="MobiDB-lite"/>
    </source>
</evidence>
<keyword evidence="4" id="KW-1185">Reference proteome</keyword>
<dbReference type="HOGENOM" id="CLU_009953_2_1_1"/>
<proteinExistence type="predicted"/>
<dbReference type="EnsemblPlants" id="LPERR05G06940.1">
    <property type="protein sequence ID" value="LPERR05G06940.1"/>
    <property type="gene ID" value="LPERR05G06940"/>
</dbReference>
<reference evidence="3 4" key="1">
    <citation type="submission" date="2012-08" db="EMBL/GenBank/DDBJ databases">
        <title>Oryza genome evolution.</title>
        <authorList>
            <person name="Wing R.A."/>
        </authorList>
    </citation>
    <scope>NUCLEOTIDE SEQUENCE</scope>
</reference>
<accession>A0A0D9WE88</accession>
<feature type="transmembrane region" description="Helical" evidence="2">
    <location>
        <begin position="147"/>
        <end position="173"/>
    </location>
</feature>
<name>A0A0D9WE88_9ORYZ</name>
<sequence>MSSSAGAEQPDGGSVLSARRREEYAFRRKSDFRIINDVAVTQAIVAKLVTGTGFLSLTWSTVVLLGGFVSVLPIKEFWFLSTVLASTVLSIQHYSIDTFTALNNAGLHLLVGGLFKILQRSEYRRCGFVKFLFGGLVKYMIKNSLSLFILVLIEAAVIINLVGPMASVVISVLRLAQHNYDGTDEPNKGKLRAAFFIFYSLALTHGVCFYCWFLLQFSLMKRAWLMFTKCGLEKYHWCRRLRLQYVRETVTMCANDLTLPNGWNLVTYAVGLLETASQDDHLDGLRMLDVFVVEKTRSIRLELLSSRQSIENLITMLEWTSPDLKDQEMRERAARIMADVADALHVAQMPTGALQCISSLLEASPQKHCLQGEAKEQKQDHQDEEKEEQQDHLEEEKEPAIETSVDPARGLDQSSGIAVGQDETLDITENISLKELLEVYKDRFRGGDERVLPDIQEMMEIKYPFKTKGTKELIHQGLQILEKLAYNEHNCREICKTSWLLPKITVSITSPDFLETEYDNEWVNTLSILLKLVMRLISAPGEAGTSLSREISASKDAVHNLLGILDGKIECSMQLQKNAMEILTEIAIGGPAVMTENLVKKLREIFLANDRMSTLRIKAGKSLVKLLSVSAPSFTKVFSKSESMDAMDVTTCDTESTIVAQLTDILFKDMDCRTSAATILEYLCSYAELSNQDILNLLMKIVDLILSCKMDRNTETVIEAKERTNSEKHNDIENQLPQHADQKSLAEKDDVLSEERKYLAALLSILVVICHKLVQNVHSDVISVNEALVKKLNKIIDTNNENTADCLGIAKLACQVVVALIQLKPSCLKDFQENNFLDVLHKALKKMSDIDTCMLFAVKDHELTKPTRTLSSLVKDARKLLKRTQETGNSSS</sequence>
<evidence type="ECO:0000313" key="4">
    <source>
        <dbReference type="Proteomes" id="UP000032180"/>
    </source>
</evidence>
<organism evidence="3 4">
    <name type="scientific">Leersia perrieri</name>
    <dbReference type="NCBI Taxonomy" id="77586"/>
    <lineage>
        <taxon>Eukaryota</taxon>
        <taxon>Viridiplantae</taxon>
        <taxon>Streptophyta</taxon>
        <taxon>Embryophyta</taxon>
        <taxon>Tracheophyta</taxon>
        <taxon>Spermatophyta</taxon>
        <taxon>Magnoliopsida</taxon>
        <taxon>Liliopsida</taxon>
        <taxon>Poales</taxon>
        <taxon>Poaceae</taxon>
        <taxon>BOP clade</taxon>
        <taxon>Oryzoideae</taxon>
        <taxon>Oryzeae</taxon>
        <taxon>Oryzinae</taxon>
        <taxon>Leersia</taxon>
    </lineage>
</organism>
<evidence type="ECO:0000256" key="2">
    <source>
        <dbReference type="SAM" id="Phobius"/>
    </source>
</evidence>
<dbReference type="AlphaFoldDB" id="A0A0D9WE88"/>
<keyword evidence="2" id="KW-1133">Transmembrane helix</keyword>
<dbReference type="eggNOG" id="ENOG502QRQI">
    <property type="taxonomic scope" value="Eukaryota"/>
</dbReference>
<dbReference type="STRING" id="77586.A0A0D9WE88"/>
<feature type="transmembrane region" description="Helical" evidence="2">
    <location>
        <begin position="193"/>
        <end position="215"/>
    </location>
</feature>
<keyword evidence="2" id="KW-0812">Transmembrane</keyword>
<keyword evidence="2" id="KW-0472">Membrane</keyword>
<feature type="region of interest" description="Disordered" evidence="1">
    <location>
        <begin position="368"/>
        <end position="417"/>
    </location>
</feature>
<dbReference type="InterPro" id="IPR016024">
    <property type="entry name" value="ARM-type_fold"/>
</dbReference>
<evidence type="ECO:0000313" key="3">
    <source>
        <dbReference type="EnsemblPlants" id="LPERR05G06940.1"/>
    </source>
</evidence>
<dbReference type="Gramene" id="LPERR05G06940.1">
    <property type="protein sequence ID" value="LPERR05G06940.1"/>
    <property type="gene ID" value="LPERR05G06940"/>
</dbReference>
<reference evidence="4" key="2">
    <citation type="submission" date="2013-12" db="EMBL/GenBank/DDBJ databases">
        <authorList>
            <person name="Yu Y."/>
            <person name="Lee S."/>
            <person name="de Baynast K."/>
            <person name="Wissotski M."/>
            <person name="Liu L."/>
            <person name="Talag J."/>
            <person name="Goicoechea J."/>
            <person name="Angelova A."/>
            <person name="Jetty R."/>
            <person name="Kudrna D."/>
            <person name="Golser W."/>
            <person name="Rivera L."/>
            <person name="Zhang J."/>
            <person name="Wing R."/>
        </authorList>
    </citation>
    <scope>NUCLEOTIDE SEQUENCE</scope>
</reference>